<gene>
    <name evidence="12" type="ORF">DDZ16_04880</name>
</gene>
<comment type="pathway">
    <text evidence="3">Cofactor biosynthesis; riboflavin biosynthesis; riboflavin from 2-hydroxy-3-oxobutyl phosphate and 5-amino-6-(D-ribitylamino)uracil: step 2/2.</text>
</comment>
<dbReference type="PIRSF" id="PIRSF000498">
    <property type="entry name" value="Riboflavin_syn_A"/>
    <property type="match status" value="1"/>
</dbReference>
<dbReference type="FunFam" id="2.40.30.20:FF:000007">
    <property type="entry name" value="Riboflavin synthase, alpha subunit"/>
    <property type="match status" value="1"/>
</dbReference>
<comment type="function">
    <text evidence="2">Catalyzes the dismutation of two molecules of 6,7-dimethyl-8-ribityllumazine, resulting in the formation of riboflavin and 5-amino-6-(D-ribitylamino)uracil.</text>
</comment>
<dbReference type="EC" id="2.5.1.9" evidence="4 9"/>
<keyword evidence="7" id="KW-0808">Transferase</keyword>
<evidence type="ECO:0000313" key="12">
    <source>
        <dbReference type="EMBL" id="PWE00279.1"/>
    </source>
</evidence>
<dbReference type="PANTHER" id="PTHR21098:SF12">
    <property type="entry name" value="RIBOFLAVIN SYNTHASE"/>
    <property type="match status" value="1"/>
</dbReference>
<evidence type="ECO:0000256" key="9">
    <source>
        <dbReference type="NCBIfam" id="TIGR00187"/>
    </source>
</evidence>
<evidence type="ECO:0000256" key="5">
    <source>
        <dbReference type="ARBA" id="ARBA00013950"/>
    </source>
</evidence>
<evidence type="ECO:0000256" key="1">
    <source>
        <dbReference type="ARBA" id="ARBA00000968"/>
    </source>
</evidence>
<evidence type="ECO:0000259" key="11">
    <source>
        <dbReference type="PROSITE" id="PS51177"/>
    </source>
</evidence>
<dbReference type="InterPro" id="IPR001783">
    <property type="entry name" value="Lumazine-bd"/>
</dbReference>
<dbReference type="NCBIfam" id="NF006767">
    <property type="entry name" value="PRK09289.1"/>
    <property type="match status" value="1"/>
</dbReference>
<comment type="caution">
    <text evidence="12">The sequence shown here is derived from an EMBL/GenBank/DDBJ whole genome shotgun (WGS) entry which is preliminary data.</text>
</comment>
<reference evidence="12 13" key="1">
    <citation type="submission" date="2018-05" db="EMBL/GenBank/DDBJ databases">
        <title>Marinilabilia rubrum sp. nov., isolated from saltern sediment.</title>
        <authorList>
            <person name="Zhang R."/>
        </authorList>
    </citation>
    <scope>NUCLEOTIDE SEQUENCE [LARGE SCALE GENOMIC DNA]</scope>
    <source>
        <strain evidence="12 13">WTE16</strain>
    </source>
</reference>
<dbReference type="GO" id="GO:0004746">
    <property type="term" value="F:riboflavin synthase activity"/>
    <property type="evidence" value="ECO:0007669"/>
    <property type="project" value="UniProtKB-UniRule"/>
</dbReference>
<dbReference type="GO" id="GO:0009231">
    <property type="term" value="P:riboflavin biosynthetic process"/>
    <property type="evidence" value="ECO:0007669"/>
    <property type="project" value="UniProtKB-KW"/>
</dbReference>
<dbReference type="PROSITE" id="PS51177">
    <property type="entry name" value="LUMAZINE_BIND"/>
    <property type="match status" value="2"/>
</dbReference>
<dbReference type="Proteomes" id="UP000244956">
    <property type="component" value="Unassembled WGS sequence"/>
</dbReference>
<dbReference type="EMBL" id="QEWP01000003">
    <property type="protein sequence ID" value="PWE00279.1"/>
    <property type="molecule type" value="Genomic_DNA"/>
</dbReference>
<dbReference type="Gene3D" id="2.40.30.20">
    <property type="match status" value="2"/>
</dbReference>
<evidence type="ECO:0000256" key="4">
    <source>
        <dbReference type="ARBA" id="ARBA00012827"/>
    </source>
</evidence>
<evidence type="ECO:0000256" key="3">
    <source>
        <dbReference type="ARBA" id="ARBA00004887"/>
    </source>
</evidence>
<dbReference type="CDD" id="cd00402">
    <property type="entry name" value="Riboflavin_synthase_like"/>
    <property type="match status" value="1"/>
</dbReference>
<dbReference type="RefSeq" id="WP_109263319.1">
    <property type="nucleotide sequence ID" value="NZ_QEWP01000003.1"/>
</dbReference>
<organism evidence="12 13">
    <name type="scientific">Marinilabilia rubra</name>
    <dbReference type="NCBI Taxonomy" id="2162893"/>
    <lineage>
        <taxon>Bacteria</taxon>
        <taxon>Pseudomonadati</taxon>
        <taxon>Bacteroidota</taxon>
        <taxon>Bacteroidia</taxon>
        <taxon>Marinilabiliales</taxon>
        <taxon>Marinilabiliaceae</taxon>
        <taxon>Marinilabilia</taxon>
    </lineage>
</organism>
<accession>A0A2U2BB45</accession>
<proteinExistence type="predicted"/>
<evidence type="ECO:0000256" key="6">
    <source>
        <dbReference type="ARBA" id="ARBA00022619"/>
    </source>
</evidence>
<dbReference type="PANTHER" id="PTHR21098">
    <property type="entry name" value="RIBOFLAVIN SYNTHASE ALPHA CHAIN"/>
    <property type="match status" value="1"/>
</dbReference>
<keyword evidence="6" id="KW-0686">Riboflavin biosynthesis</keyword>
<feature type="repeat" description="Lumazine-binding" evidence="10">
    <location>
        <begin position="1"/>
        <end position="95"/>
    </location>
</feature>
<dbReference type="InterPro" id="IPR026017">
    <property type="entry name" value="Lumazine-bd_dom"/>
</dbReference>
<feature type="domain" description="Lumazine-binding" evidence="11">
    <location>
        <begin position="96"/>
        <end position="197"/>
    </location>
</feature>
<evidence type="ECO:0000256" key="10">
    <source>
        <dbReference type="PROSITE-ProRule" id="PRU00524"/>
    </source>
</evidence>
<evidence type="ECO:0000313" key="13">
    <source>
        <dbReference type="Proteomes" id="UP000244956"/>
    </source>
</evidence>
<comment type="catalytic activity">
    <reaction evidence="1">
        <text>2 6,7-dimethyl-8-(1-D-ribityl)lumazine + H(+) = 5-amino-6-(D-ribitylamino)uracil + riboflavin</text>
        <dbReference type="Rhea" id="RHEA:20772"/>
        <dbReference type="ChEBI" id="CHEBI:15378"/>
        <dbReference type="ChEBI" id="CHEBI:15934"/>
        <dbReference type="ChEBI" id="CHEBI:57986"/>
        <dbReference type="ChEBI" id="CHEBI:58201"/>
        <dbReference type="EC" id="2.5.1.9"/>
    </reaction>
</comment>
<dbReference type="Pfam" id="PF00677">
    <property type="entry name" value="Lum_binding"/>
    <property type="match status" value="2"/>
</dbReference>
<keyword evidence="13" id="KW-1185">Reference proteome</keyword>
<protein>
    <recommendedName>
        <fullName evidence="5 9">Riboflavin synthase</fullName>
        <ecNumber evidence="4 9">2.5.1.9</ecNumber>
    </recommendedName>
</protein>
<evidence type="ECO:0000256" key="8">
    <source>
        <dbReference type="ARBA" id="ARBA00022737"/>
    </source>
</evidence>
<name>A0A2U2BB45_9BACT</name>
<dbReference type="NCBIfam" id="TIGR00187">
    <property type="entry name" value="ribE"/>
    <property type="match status" value="1"/>
</dbReference>
<sequence>MFSGIVEEAATVVAVEKDKGNVDLTLKCSFTSELKIDQSISHNGVCLTVVKKEGDNYTVTAIGETLEKSNLGLLQPGDKVNLERSMPMNGRLDGHIVQGHVDQTARCTEVKEADGSWYFTFQYDINKEMASQGYMTVEKGSVCVNGVSLTVVNSRDNKFSVAIIPYTYEYTNFHQIKEGTVINLEFDILGKYISRIMHFRQQ</sequence>
<dbReference type="OrthoDB" id="9788537at2"/>
<dbReference type="InterPro" id="IPR023366">
    <property type="entry name" value="ATP_synth_asu-like_sf"/>
</dbReference>
<dbReference type="SUPFAM" id="SSF63380">
    <property type="entry name" value="Riboflavin synthase domain-like"/>
    <property type="match status" value="2"/>
</dbReference>
<dbReference type="InterPro" id="IPR017938">
    <property type="entry name" value="Riboflavin_synthase-like_b-brl"/>
</dbReference>
<evidence type="ECO:0000256" key="2">
    <source>
        <dbReference type="ARBA" id="ARBA00002803"/>
    </source>
</evidence>
<evidence type="ECO:0000256" key="7">
    <source>
        <dbReference type="ARBA" id="ARBA00022679"/>
    </source>
</evidence>
<feature type="domain" description="Lumazine-binding" evidence="11">
    <location>
        <begin position="1"/>
        <end position="95"/>
    </location>
</feature>
<keyword evidence="8" id="KW-0677">Repeat</keyword>
<feature type="repeat" description="Lumazine-binding" evidence="10">
    <location>
        <begin position="96"/>
        <end position="197"/>
    </location>
</feature>
<dbReference type="AlphaFoldDB" id="A0A2U2BB45"/>